<dbReference type="EMBL" id="MU006806">
    <property type="protein sequence ID" value="KAF2635486.1"/>
    <property type="molecule type" value="Genomic_DNA"/>
</dbReference>
<feature type="region of interest" description="Disordered" evidence="1">
    <location>
        <begin position="56"/>
        <end position="85"/>
    </location>
</feature>
<name>A0A6A6RJX7_9PLEO</name>
<dbReference type="Proteomes" id="UP000799753">
    <property type="component" value="Unassembled WGS sequence"/>
</dbReference>
<feature type="transmembrane region" description="Helical" evidence="2">
    <location>
        <begin position="245"/>
        <end position="262"/>
    </location>
</feature>
<evidence type="ECO:0000313" key="3">
    <source>
        <dbReference type="EMBL" id="KAF2635486.1"/>
    </source>
</evidence>
<organism evidence="3 4">
    <name type="scientific">Massarina eburnea CBS 473.64</name>
    <dbReference type="NCBI Taxonomy" id="1395130"/>
    <lineage>
        <taxon>Eukaryota</taxon>
        <taxon>Fungi</taxon>
        <taxon>Dikarya</taxon>
        <taxon>Ascomycota</taxon>
        <taxon>Pezizomycotina</taxon>
        <taxon>Dothideomycetes</taxon>
        <taxon>Pleosporomycetidae</taxon>
        <taxon>Pleosporales</taxon>
        <taxon>Massarineae</taxon>
        <taxon>Massarinaceae</taxon>
        <taxon>Massarina</taxon>
    </lineage>
</organism>
<keyword evidence="2" id="KW-0472">Membrane</keyword>
<dbReference type="AlphaFoldDB" id="A0A6A6RJX7"/>
<keyword evidence="2" id="KW-0812">Transmembrane</keyword>
<reference evidence="3" key="1">
    <citation type="journal article" date="2020" name="Stud. Mycol.">
        <title>101 Dothideomycetes genomes: a test case for predicting lifestyles and emergence of pathogens.</title>
        <authorList>
            <person name="Haridas S."/>
            <person name="Albert R."/>
            <person name="Binder M."/>
            <person name="Bloem J."/>
            <person name="Labutti K."/>
            <person name="Salamov A."/>
            <person name="Andreopoulos B."/>
            <person name="Baker S."/>
            <person name="Barry K."/>
            <person name="Bills G."/>
            <person name="Bluhm B."/>
            <person name="Cannon C."/>
            <person name="Castanera R."/>
            <person name="Culley D."/>
            <person name="Daum C."/>
            <person name="Ezra D."/>
            <person name="Gonzalez J."/>
            <person name="Henrissat B."/>
            <person name="Kuo A."/>
            <person name="Liang C."/>
            <person name="Lipzen A."/>
            <person name="Lutzoni F."/>
            <person name="Magnuson J."/>
            <person name="Mondo S."/>
            <person name="Nolan M."/>
            <person name="Ohm R."/>
            <person name="Pangilinan J."/>
            <person name="Park H.-J."/>
            <person name="Ramirez L."/>
            <person name="Alfaro M."/>
            <person name="Sun H."/>
            <person name="Tritt A."/>
            <person name="Yoshinaga Y."/>
            <person name="Zwiers L.-H."/>
            <person name="Turgeon B."/>
            <person name="Goodwin S."/>
            <person name="Spatafora J."/>
            <person name="Crous P."/>
            <person name="Grigoriev I."/>
        </authorList>
    </citation>
    <scope>NUCLEOTIDE SEQUENCE</scope>
    <source>
        <strain evidence="3">CBS 473.64</strain>
    </source>
</reference>
<accession>A0A6A6RJX7</accession>
<feature type="transmembrane region" description="Helical" evidence="2">
    <location>
        <begin position="291"/>
        <end position="310"/>
    </location>
</feature>
<evidence type="ECO:0000313" key="4">
    <source>
        <dbReference type="Proteomes" id="UP000799753"/>
    </source>
</evidence>
<protein>
    <submittedName>
        <fullName evidence="3">Uncharacterized protein</fullName>
    </submittedName>
</protein>
<sequence>MVQVESRYERSMPRCQLTEFSLVLCHTGLPNSRNVSEPFAAFDLRQSVSSAFTSSHSRIPSLSSLPLKPTTTSSKTMASVPQPQHPHADFEVLQASGASSSARSTPNNAGIALLGVSLSASPQPPVRSWKQRALECDKIQAVSLLALVFVITFDAGAWAGQQYGEKVSLSGNKIALSALCMDHEAIANTPACKNVLMEGLSAIQKRDSHARQNATVEVLFAPSPPEVPYDETASKSFPFVSLDSMLVHGIIVSVTLLCSVIINTRLKRLLRIIYFLVCLLLVTALHCGDTIVEIGAGAVLVHLLVFLSMMF</sequence>
<evidence type="ECO:0000256" key="1">
    <source>
        <dbReference type="SAM" id="MobiDB-lite"/>
    </source>
</evidence>
<proteinExistence type="predicted"/>
<feature type="transmembrane region" description="Helical" evidence="2">
    <location>
        <begin position="139"/>
        <end position="159"/>
    </location>
</feature>
<feature type="transmembrane region" description="Helical" evidence="2">
    <location>
        <begin position="269"/>
        <end position="285"/>
    </location>
</feature>
<gene>
    <name evidence="3" type="ORF">P280DRAFT_193148</name>
</gene>
<feature type="compositionally biased region" description="Low complexity" evidence="1">
    <location>
        <begin position="56"/>
        <end position="76"/>
    </location>
</feature>
<keyword evidence="2" id="KW-1133">Transmembrane helix</keyword>
<keyword evidence="4" id="KW-1185">Reference proteome</keyword>
<evidence type="ECO:0000256" key="2">
    <source>
        <dbReference type="SAM" id="Phobius"/>
    </source>
</evidence>